<dbReference type="eggNOG" id="COG0517">
    <property type="taxonomic scope" value="Bacteria"/>
</dbReference>
<dbReference type="eggNOG" id="COG0334">
    <property type="taxonomic scope" value="Bacteria"/>
</dbReference>
<dbReference type="SUPFAM" id="SSF53223">
    <property type="entry name" value="Aminoacid dehydrogenase-like, N-terminal domain"/>
    <property type="match status" value="1"/>
</dbReference>
<comment type="similarity">
    <text evidence="1 4">Belongs to the Glu/Leu/Phe/Val dehydrogenases family.</text>
</comment>
<dbReference type="Proteomes" id="UP000030661">
    <property type="component" value="Unassembled WGS sequence"/>
</dbReference>
<dbReference type="Pfam" id="PF02812">
    <property type="entry name" value="ELFV_dehydrog_N"/>
    <property type="match status" value="1"/>
</dbReference>
<evidence type="ECO:0000256" key="1">
    <source>
        <dbReference type="ARBA" id="ARBA00006382"/>
    </source>
</evidence>
<name>A0A081C9F5_VECG1</name>
<dbReference type="Gene3D" id="3.10.580.10">
    <property type="entry name" value="CBS-domain"/>
    <property type="match status" value="1"/>
</dbReference>
<keyword evidence="2 4" id="KW-0560">Oxidoreductase</keyword>
<keyword evidence="7" id="KW-1185">Reference proteome</keyword>
<dbReference type="HOGENOM" id="CLU_469082_0_0_0"/>
<dbReference type="InterPro" id="IPR006096">
    <property type="entry name" value="Glu/Leu/Phe/Val/Trp_DH_C"/>
</dbReference>
<dbReference type="STRING" id="1499967.U27_01109"/>
<proteinExistence type="inferred from homology"/>
<dbReference type="InterPro" id="IPR006097">
    <property type="entry name" value="Glu/Leu/Phe/Val/Trp_DH_dimer"/>
</dbReference>
<feature type="domain" description="CBS" evidence="5">
    <location>
        <begin position="500"/>
        <end position="558"/>
    </location>
</feature>
<reference evidence="6" key="1">
    <citation type="journal article" date="2015" name="PeerJ">
        <title>First genomic representation of candidate bacterial phylum KSB3 points to enhanced environmental sensing as a trigger of wastewater bulking.</title>
        <authorList>
            <person name="Sekiguchi Y."/>
            <person name="Ohashi A."/>
            <person name="Parks D.H."/>
            <person name="Yamauchi T."/>
            <person name="Tyson G.W."/>
            <person name="Hugenholtz P."/>
        </authorList>
    </citation>
    <scope>NUCLEOTIDE SEQUENCE [LARGE SCALE GENOMIC DNA]</scope>
</reference>
<gene>
    <name evidence="6" type="ORF">U27_01109</name>
</gene>
<dbReference type="GO" id="GO:0004352">
    <property type="term" value="F:glutamate dehydrogenase (NAD+) activity"/>
    <property type="evidence" value="ECO:0007669"/>
    <property type="project" value="TreeGrafter"/>
</dbReference>
<dbReference type="Pfam" id="PF00571">
    <property type="entry name" value="CBS"/>
    <property type="match status" value="2"/>
</dbReference>
<dbReference type="SUPFAM" id="SSF51735">
    <property type="entry name" value="NAD(P)-binding Rossmann-fold domains"/>
    <property type="match status" value="1"/>
</dbReference>
<evidence type="ECO:0000256" key="2">
    <source>
        <dbReference type="ARBA" id="ARBA00023002"/>
    </source>
</evidence>
<dbReference type="PANTHER" id="PTHR11606:SF13">
    <property type="entry name" value="GLUTAMATE DEHYDROGENASE 1, MITOCHONDRIAL"/>
    <property type="match status" value="1"/>
</dbReference>
<dbReference type="AlphaFoldDB" id="A0A081C9F5"/>
<sequence>MIPKKMQAYLREHLPESTIENRLICDGPLRFLEFGYKDVHLLSRLGITRDKLGPRLVACVWNDASPLEIGGFVVVDNLAMGQPSMGGIRMLPDITPIDIHNLARGMTLKNAAANLPYGGGKSGIVAELGLSPEEHREVVRGFARLIRRYKEIYVPGPDVGTNDADMKTVAIENGMDSAVSKPADMGGNRIDELGGAAGGVVIALQRLLEIMPRLRVLPQFANLQIPDANNITVLIQGFGAVGAHAGRILGERLPDARVIGVSDLFGYLYDECGLPTEKLFALWQERKFVTTPYYQEVIAKVGEKKCPTKFSTDANDLLRESAFCFIPATPVFNYLGVMPSEGASMTVDRMGTWSLIVEGANTYSPDLNRKAARARMEQVVYRQKGVMIATDYLVNSGGVIFAAQEHLVKTPAHLRFPKDILGKREAVDRWLAEHAAELAELSETRRIAGEEYREKVIAHNMNELVEFLTTDINMLPCQAAERISIRRLTAKEHERTAKDIMQPIPTIEVSKTIQEAAALLVEQSSTILAVLSTEGTLTGIVTDWDLTRAIAQGFSGDLNLEKIMTREVVFASPFSSILDIVHELEQNAISAMPVVDEGRVLGMVTSDLLAYRYLLRFLESEVE</sequence>
<evidence type="ECO:0000313" key="7">
    <source>
        <dbReference type="Proteomes" id="UP000030661"/>
    </source>
</evidence>
<dbReference type="InterPro" id="IPR046346">
    <property type="entry name" value="Aminoacid_DH-like_N_sf"/>
</dbReference>
<protein>
    <submittedName>
        <fullName evidence="6">Glutamate dehydrogenase (NAD(P)(+))</fullName>
    </submittedName>
</protein>
<dbReference type="InterPro" id="IPR000644">
    <property type="entry name" value="CBS_dom"/>
</dbReference>
<evidence type="ECO:0000259" key="5">
    <source>
        <dbReference type="PROSITE" id="PS51371"/>
    </source>
</evidence>
<dbReference type="Gene3D" id="3.40.50.720">
    <property type="entry name" value="NAD(P)-binding Rossmann-like Domain"/>
    <property type="match status" value="1"/>
</dbReference>
<evidence type="ECO:0000256" key="4">
    <source>
        <dbReference type="RuleBase" id="RU004417"/>
    </source>
</evidence>
<feature type="domain" description="CBS" evidence="5">
    <location>
        <begin position="564"/>
        <end position="620"/>
    </location>
</feature>
<dbReference type="SMART" id="SM00839">
    <property type="entry name" value="ELFV_dehydrog"/>
    <property type="match status" value="1"/>
</dbReference>
<dbReference type="PRINTS" id="PR00082">
    <property type="entry name" value="GLFDHDRGNASE"/>
</dbReference>
<dbReference type="SMART" id="SM00116">
    <property type="entry name" value="CBS"/>
    <property type="match status" value="2"/>
</dbReference>
<dbReference type="InterPro" id="IPR036291">
    <property type="entry name" value="NAD(P)-bd_dom_sf"/>
</dbReference>
<dbReference type="EMBL" id="DF820477">
    <property type="protein sequence ID" value="GAK61210.1"/>
    <property type="molecule type" value="Genomic_DNA"/>
</dbReference>
<evidence type="ECO:0000313" key="6">
    <source>
        <dbReference type="EMBL" id="GAK61210.1"/>
    </source>
</evidence>
<evidence type="ECO:0000256" key="3">
    <source>
        <dbReference type="PROSITE-ProRule" id="PRU00703"/>
    </source>
</evidence>
<dbReference type="PROSITE" id="PS51371">
    <property type="entry name" value="CBS"/>
    <property type="match status" value="2"/>
</dbReference>
<organism evidence="6">
    <name type="scientific">Vecturithrix granuli</name>
    <dbReference type="NCBI Taxonomy" id="1499967"/>
    <lineage>
        <taxon>Bacteria</taxon>
        <taxon>Candidatus Moduliflexota</taxon>
        <taxon>Candidatus Vecturitrichia</taxon>
        <taxon>Candidatus Vecturitrichales</taxon>
        <taxon>Candidatus Vecturitrichaceae</taxon>
        <taxon>Candidatus Vecturithrix</taxon>
    </lineage>
</organism>
<dbReference type="Pfam" id="PF00208">
    <property type="entry name" value="ELFV_dehydrog"/>
    <property type="match status" value="1"/>
</dbReference>
<accession>A0A081C9F5</accession>
<dbReference type="PANTHER" id="PTHR11606">
    <property type="entry name" value="GLUTAMATE DEHYDROGENASE"/>
    <property type="match status" value="1"/>
</dbReference>
<dbReference type="Gene3D" id="3.40.50.10860">
    <property type="entry name" value="Leucine Dehydrogenase, chain A, domain 1"/>
    <property type="match status" value="1"/>
</dbReference>
<dbReference type="InterPro" id="IPR046342">
    <property type="entry name" value="CBS_dom_sf"/>
</dbReference>
<dbReference type="GO" id="GO:0006538">
    <property type="term" value="P:L-glutamate catabolic process"/>
    <property type="evidence" value="ECO:0007669"/>
    <property type="project" value="TreeGrafter"/>
</dbReference>
<dbReference type="InterPro" id="IPR006095">
    <property type="entry name" value="Glu/Leu/Phe/Val/Trp_DH"/>
</dbReference>
<keyword evidence="3" id="KW-0129">CBS domain</keyword>
<dbReference type="SUPFAM" id="SSF54631">
    <property type="entry name" value="CBS-domain pair"/>
    <property type="match status" value="1"/>
</dbReference>